<evidence type="ECO:0000256" key="4">
    <source>
        <dbReference type="ARBA" id="ARBA00023002"/>
    </source>
</evidence>
<sequence length="521" mass="56980">MHTPSAILLAIGPLALAASVESLLSRSNATEGLSAEQCCTRLKGVLDSSQVLFPDSEEYDAQEASYYSGEQALQRPACRVTPSNAEDVSRVVRLATLNNCSFAVRSGGHMNWVGSSNIGEDGFTIDLEDMKQIELLNNSNTVAISPGLRWADVYGFLSPHNLHTAGGRSSGVGVGGFLLGGMCKKIKSVSATYKLIVGGISFLSLEFGFGSDNVVNYEIVLADGSIVNANESERSDLYWALKGGSTNYGIVTRFDMATFPLTEIWGGSLFYNATLGPTFYEYLVGFTQRLSVDPHGLLAPILAWNAAEKDYLIWTPNAYLGPEAFPSPLYDGLQDIPTIRDTMRITNLTSVTDEIDNGSPGGSRTQWFALAFKANAELPWDIHLKGDEIFRPFLSRPNTSWALTMQPINVGMIAAAKNRGGNPFGLSDEDGDLFLVLISVFWTDPGDDVDMKGATQQLLKWSTDTAKERGLFNRFIYMNYALNTQPVLESFGPENVDRMKKVKEKYDPRGLLNVWKGGFKL</sequence>
<dbReference type="OrthoDB" id="2151789at2759"/>
<keyword evidence="2" id="KW-0285">Flavoprotein</keyword>
<protein>
    <submittedName>
        <fullName evidence="7">FAD-binding domain-containing protein</fullName>
    </submittedName>
</protein>
<dbReference type="PANTHER" id="PTHR42973">
    <property type="entry name" value="BINDING OXIDOREDUCTASE, PUTATIVE (AFU_ORTHOLOGUE AFUA_1G17690)-RELATED"/>
    <property type="match status" value="1"/>
</dbReference>
<comment type="similarity">
    <text evidence="1">Belongs to the oxygen-dependent FAD-linked oxidoreductase family.</text>
</comment>
<organism evidence="7 8">
    <name type="scientific">Pleurotus eryngii</name>
    <name type="common">Boletus of the steppes</name>
    <dbReference type="NCBI Taxonomy" id="5323"/>
    <lineage>
        <taxon>Eukaryota</taxon>
        <taxon>Fungi</taxon>
        <taxon>Dikarya</taxon>
        <taxon>Basidiomycota</taxon>
        <taxon>Agaricomycotina</taxon>
        <taxon>Agaricomycetes</taxon>
        <taxon>Agaricomycetidae</taxon>
        <taxon>Agaricales</taxon>
        <taxon>Pleurotineae</taxon>
        <taxon>Pleurotaceae</taxon>
        <taxon>Pleurotus</taxon>
    </lineage>
</organism>
<dbReference type="Gene3D" id="3.30.465.10">
    <property type="match status" value="1"/>
</dbReference>
<dbReference type="InterPro" id="IPR006094">
    <property type="entry name" value="Oxid_FAD_bind_N"/>
</dbReference>
<dbReference type="GO" id="GO:0071949">
    <property type="term" value="F:FAD binding"/>
    <property type="evidence" value="ECO:0007669"/>
    <property type="project" value="InterPro"/>
</dbReference>
<dbReference type="InterPro" id="IPR050416">
    <property type="entry name" value="FAD-linked_Oxidoreductase"/>
</dbReference>
<dbReference type="GO" id="GO:0016491">
    <property type="term" value="F:oxidoreductase activity"/>
    <property type="evidence" value="ECO:0007669"/>
    <property type="project" value="UniProtKB-KW"/>
</dbReference>
<feature type="chain" id="PRO_5040458843" evidence="5">
    <location>
        <begin position="18"/>
        <end position="521"/>
    </location>
</feature>
<dbReference type="PROSITE" id="PS51387">
    <property type="entry name" value="FAD_PCMH"/>
    <property type="match status" value="1"/>
</dbReference>
<dbReference type="Pfam" id="PF01565">
    <property type="entry name" value="FAD_binding_4"/>
    <property type="match status" value="1"/>
</dbReference>
<reference evidence="7" key="1">
    <citation type="submission" date="2020-11" db="EMBL/GenBank/DDBJ databases">
        <authorList>
            <consortium name="DOE Joint Genome Institute"/>
            <person name="Ahrendt S."/>
            <person name="Riley R."/>
            <person name="Andreopoulos W."/>
            <person name="Labutti K."/>
            <person name="Pangilinan J."/>
            <person name="Ruiz-Duenas F.J."/>
            <person name="Barrasa J.M."/>
            <person name="Sanchez-Garcia M."/>
            <person name="Camarero S."/>
            <person name="Miyauchi S."/>
            <person name="Serrano A."/>
            <person name="Linde D."/>
            <person name="Babiker R."/>
            <person name="Drula E."/>
            <person name="Ayuso-Fernandez I."/>
            <person name="Pacheco R."/>
            <person name="Padilla G."/>
            <person name="Ferreira P."/>
            <person name="Barriuso J."/>
            <person name="Kellner H."/>
            <person name="Castanera R."/>
            <person name="Alfaro M."/>
            <person name="Ramirez L."/>
            <person name="Pisabarro A.G."/>
            <person name="Kuo A."/>
            <person name="Tritt A."/>
            <person name="Lipzen A."/>
            <person name="He G."/>
            <person name="Yan M."/>
            <person name="Ng V."/>
            <person name="Cullen D."/>
            <person name="Martin F."/>
            <person name="Rosso M.-N."/>
            <person name="Henrissat B."/>
            <person name="Hibbett D."/>
            <person name="Martinez A.T."/>
            <person name="Grigoriev I.V."/>
        </authorList>
    </citation>
    <scope>NUCLEOTIDE SEQUENCE</scope>
    <source>
        <strain evidence="7">ATCC 90797</strain>
    </source>
</reference>
<dbReference type="EMBL" id="MU154554">
    <property type="protein sequence ID" value="KAF9496298.1"/>
    <property type="molecule type" value="Genomic_DNA"/>
</dbReference>
<dbReference type="Proteomes" id="UP000807025">
    <property type="component" value="Unassembled WGS sequence"/>
</dbReference>
<evidence type="ECO:0000313" key="8">
    <source>
        <dbReference type="Proteomes" id="UP000807025"/>
    </source>
</evidence>
<evidence type="ECO:0000256" key="3">
    <source>
        <dbReference type="ARBA" id="ARBA00022827"/>
    </source>
</evidence>
<feature type="domain" description="FAD-binding PCMH-type" evidence="6">
    <location>
        <begin position="72"/>
        <end position="261"/>
    </location>
</feature>
<dbReference type="InterPro" id="IPR016164">
    <property type="entry name" value="FAD-linked_Oxase-like_C"/>
</dbReference>
<dbReference type="PANTHER" id="PTHR42973:SF53">
    <property type="entry name" value="FAD-BINDING PCMH-TYPE DOMAIN-CONTAINING PROTEIN-RELATED"/>
    <property type="match status" value="1"/>
</dbReference>
<feature type="signal peptide" evidence="5">
    <location>
        <begin position="1"/>
        <end position="17"/>
    </location>
</feature>
<dbReference type="InterPro" id="IPR016169">
    <property type="entry name" value="FAD-bd_PCMH_sub2"/>
</dbReference>
<proteinExistence type="inferred from homology"/>
<keyword evidence="8" id="KW-1185">Reference proteome</keyword>
<keyword evidence="3" id="KW-0274">FAD</keyword>
<dbReference type="SUPFAM" id="SSF55103">
    <property type="entry name" value="FAD-linked oxidases, C-terminal domain"/>
    <property type="match status" value="1"/>
</dbReference>
<comment type="caution">
    <text evidence="7">The sequence shown here is derived from an EMBL/GenBank/DDBJ whole genome shotgun (WGS) entry which is preliminary data.</text>
</comment>
<evidence type="ECO:0000313" key="7">
    <source>
        <dbReference type="EMBL" id="KAF9496298.1"/>
    </source>
</evidence>
<keyword evidence="5" id="KW-0732">Signal</keyword>
<accession>A0A9P6DGP4</accession>
<evidence type="ECO:0000259" key="6">
    <source>
        <dbReference type="PROSITE" id="PS51387"/>
    </source>
</evidence>
<evidence type="ECO:0000256" key="1">
    <source>
        <dbReference type="ARBA" id="ARBA00005466"/>
    </source>
</evidence>
<gene>
    <name evidence="7" type="ORF">BDN71DRAFT_1446483</name>
</gene>
<dbReference type="SUPFAM" id="SSF56176">
    <property type="entry name" value="FAD-binding/transporter-associated domain-like"/>
    <property type="match status" value="1"/>
</dbReference>
<name>A0A9P6DGP4_PLEER</name>
<dbReference type="InterPro" id="IPR036318">
    <property type="entry name" value="FAD-bd_PCMH-like_sf"/>
</dbReference>
<dbReference type="InterPro" id="IPR016166">
    <property type="entry name" value="FAD-bd_PCMH"/>
</dbReference>
<keyword evidence="4" id="KW-0560">Oxidoreductase</keyword>
<evidence type="ECO:0000256" key="5">
    <source>
        <dbReference type="SAM" id="SignalP"/>
    </source>
</evidence>
<evidence type="ECO:0000256" key="2">
    <source>
        <dbReference type="ARBA" id="ARBA00022630"/>
    </source>
</evidence>
<dbReference type="AlphaFoldDB" id="A0A9P6DGP4"/>